<comment type="caution">
    <text evidence="3">The sequence shown here is derived from an EMBL/GenBank/DDBJ whole genome shotgun (WGS) entry which is preliminary data.</text>
</comment>
<name>A0AAD5VY83_9AGAR</name>
<keyword evidence="2" id="KW-0472">Membrane</keyword>
<evidence type="ECO:0000256" key="2">
    <source>
        <dbReference type="SAM" id="Phobius"/>
    </source>
</evidence>
<dbReference type="Proteomes" id="UP001213000">
    <property type="component" value="Unassembled WGS sequence"/>
</dbReference>
<proteinExistence type="predicted"/>
<feature type="transmembrane region" description="Helical" evidence="2">
    <location>
        <begin position="110"/>
        <end position="130"/>
    </location>
</feature>
<dbReference type="AlphaFoldDB" id="A0AAD5VY83"/>
<dbReference type="EMBL" id="JANIEX010000108">
    <property type="protein sequence ID" value="KAJ3573292.1"/>
    <property type="molecule type" value="Genomic_DNA"/>
</dbReference>
<evidence type="ECO:0000313" key="3">
    <source>
        <dbReference type="EMBL" id="KAJ3573292.1"/>
    </source>
</evidence>
<gene>
    <name evidence="3" type="ORF">NP233_g2531</name>
</gene>
<sequence length="172" mass="18548">MIILKASNDQDVFADDRHMEGQEAGSSVSRNLNFEGRALANRSPQIPSAPPPPYEADKQETHLLWNGAHSGMQSHPNLAAAPISSQDVEHRGYQDTNPNKSLPFWRTKKGILVLVVISAFILAAILGGILGSKRDNNREATSTGTSDSGGHGRHHDQESGNSSTASDGEDRR</sequence>
<feature type="region of interest" description="Disordered" evidence="1">
    <location>
        <begin position="133"/>
        <end position="172"/>
    </location>
</feature>
<keyword evidence="4" id="KW-1185">Reference proteome</keyword>
<reference evidence="3" key="1">
    <citation type="submission" date="2022-07" db="EMBL/GenBank/DDBJ databases">
        <title>Genome Sequence of Leucocoprinus birnbaumii.</title>
        <authorList>
            <person name="Buettner E."/>
        </authorList>
    </citation>
    <scope>NUCLEOTIDE SEQUENCE</scope>
    <source>
        <strain evidence="3">VT141</strain>
    </source>
</reference>
<keyword evidence="2" id="KW-1133">Transmembrane helix</keyword>
<organism evidence="3 4">
    <name type="scientific">Leucocoprinus birnbaumii</name>
    <dbReference type="NCBI Taxonomy" id="56174"/>
    <lineage>
        <taxon>Eukaryota</taxon>
        <taxon>Fungi</taxon>
        <taxon>Dikarya</taxon>
        <taxon>Basidiomycota</taxon>
        <taxon>Agaricomycotina</taxon>
        <taxon>Agaricomycetes</taxon>
        <taxon>Agaricomycetidae</taxon>
        <taxon>Agaricales</taxon>
        <taxon>Agaricineae</taxon>
        <taxon>Agaricaceae</taxon>
        <taxon>Leucocoprinus</taxon>
    </lineage>
</organism>
<keyword evidence="2" id="KW-0812">Transmembrane</keyword>
<protein>
    <submittedName>
        <fullName evidence="3">Uncharacterized protein</fullName>
    </submittedName>
</protein>
<accession>A0AAD5VY83</accession>
<evidence type="ECO:0000313" key="4">
    <source>
        <dbReference type="Proteomes" id="UP001213000"/>
    </source>
</evidence>
<evidence type="ECO:0000256" key="1">
    <source>
        <dbReference type="SAM" id="MobiDB-lite"/>
    </source>
</evidence>